<accession>A0AAQ0BQM8</accession>
<feature type="domain" description="BON" evidence="2">
    <location>
        <begin position="149"/>
        <end position="216"/>
    </location>
</feature>
<dbReference type="InterPro" id="IPR014004">
    <property type="entry name" value="Transpt-assoc_nodulatn_dom_bac"/>
</dbReference>
<dbReference type="SMART" id="SM00749">
    <property type="entry name" value="BON"/>
    <property type="match status" value="3"/>
</dbReference>
<keyword evidence="6" id="KW-1185">Reference proteome</keyword>
<dbReference type="InterPro" id="IPR051686">
    <property type="entry name" value="Lipoprotein_DolP"/>
</dbReference>
<feature type="domain" description="BON" evidence="2">
    <location>
        <begin position="78"/>
        <end position="146"/>
    </location>
</feature>
<feature type="domain" description="BON" evidence="2">
    <location>
        <begin position="3"/>
        <end position="71"/>
    </location>
</feature>
<dbReference type="RefSeq" id="WP_015878049.1">
    <property type="nucleotide sequence ID" value="NZ_CP021075.1"/>
</dbReference>
<organism evidence="3 5">
    <name type="scientific">Burkholderia glumae</name>
    <name type="common">Pseudomonas glumae</name>
    <dbReference type="NCBI Taxonomy" id="337"/>
    <lineage>
        <taxon>Bacteria</taxon>
        <taxon>Pseudomonadati</taxon>
        <taxon>Pseudomonadota</taxon>
        <taxon>Betaproteobacteria</taxon>
        <taxon>Burkholderiales</taxon>
        <taxon>Burkholderiaceae</taxon>
        <taxon>Burkholderia</taxon>
    </lineage>
</organism>
<dbReference type="AlphaFoldDB" id="A0AAQ0BQM8"/>
<dbReference type="Pfam" id="PF04972">
    <property type="entry name" value="BON"/>
    <property type="match status" value="3"/>
</dbReference>
<dbReference type="InterPro" id="IPR007055">
    <property type="entry name" value="BON_dom"/>
</dbReference>
<dbReference type="GeneID" id="45693927"/>
<keyword evidence="1" id="KW-0732">Signal</keyword>
<evidence type="ECO:0000259" key="2">
    <source>
        <dbReference type="PROSITE" id="PS50914"/>
    </source>
</evidence>
<dbReference type="Gene3D" id="3.30.1340.30">
    <property type="match status" value="3"/>
</dbReference>
<evidence type="ECO:0000313" key="6">
    <source>
        <dbReference type="Proteomes" id="UP001056386"/>
    </source>
</evidence>
<evidence type="ECO:0000313" key="5">
    <source>
        <dbReference type="Proteomes" id="UP000594892"/>
    </source>
</evidence>
<dbReference type="Proteomes" id="UP000594892">
    <property type="component" value="Chromosome 1"/>
</dbReference>
<evidence type="ECO:0000256" key="1">
    <source>
        <dbReference type="ARBA" id="ARBA00022729"/>
    </source>
</evidence>
<reference evidence="4" key="2">
    <citation type="submission" date="2022-06" db="EMBL/GenBank/DDBJ databases">
        <title>Draft genome sequence of Burkholderia glumae strain GR20004 isolated from rice panicle showing bacterial panicle blight.</title>
        <authorList>
            <person name="Choi S.Y."/>
            <person name="Lee Y.H."/>
        </authorList>
    </citation>
    <scope>NUCLEOTIDE SEQUENCE</scope>
    <source>
        <strain evidence="4">GR20004</strain>
    </source>
</reference>
<dbReference type="EMBL" id="CP099583">
    <property type="protein sequence ID" value="USS42643.1"/>
    <property type="molecule type" value="Genomic_DNA"/>
</dbReference>
<gene>
    <name evidence="3" type="ORF">I6H06_06060</name>
    <name evidence="4" type="ORF">NFI99_10670</name>
</gene>
<name>A0AAQ0BQM8_BURGL</name>
<dbReference type="PANTHER" id="PTHR34606">
    <property type="entry name" value="BON DOMAIN-CONTAINING PROTEIN"/>
    <property type="match status" value="1"/>
</dbReference>
<protein>
    <submittedName>
        <fullName evidence="3">BON domain-containing protein</fullName>
    </submittedName>
</protein>
<dbReference type="EMBL" id="CP065600">
    <property type="protein sequence ID" value="QPQ89230.1"/>
    <property type="molecule type" value="Genomic_DNA"/>
</dbReference>
<dbReference type="PROSITE" id="PS50914">
    <property type="entry name" value="BON"/>
    <property type="match status" value="3"/>
</dbReference>
<evidence type="ECO:0000313" key="3">
    <source>
        <dbReference type="EMBL" id="QPQ89230.1"/>
    </source>
</evidence>
<dbReference type="Proteomes" id="UP001056386">
    <property type="component" value="Chromosome 2"/>
</dbReference>
<proteinExistence type="predicted"/>
<evidence type="ECO:0000313" key="4">
    <source>
        <dbReference type="EMBL" id="USS42643.1"/>
    </source>
</evidence>
<sequence length="216" mass="23108">MKTDIQLKKDIESELAWDPSIDAARIGVAVHDRIVTLSGEVPSYLGKITLRKAVERIAEVRGVVLDLTVRTAGRAQRTDADIAAAARAVLAWDAALGEQAVHVTVERGRVTLSGDVDGAHQMQAAERAVERLSGVTHVNNEIRVRRHPAQSDVAAKIAAAMTRHAADVAGKVAVTIQDGRVTLTGRVDSLRELQLARNAAWSAPGVREVVDQLSVA</sequence>
<dbReference type="PANTHER" id="PTHR34606:SF4">
    <property type="entry name" value="OUTER MEMBRANE LIPOPROTEIN DOLP"/>
    <property type="match status" value="1"/>
</dbReference>
<reference evidence="3 5" key="1">
    <citation type="submission" date="2020-12" db="EMBL/GenBank/DDBJ databases">
        <title>FDA dAtabase for Regulatory Grade micrObial Sequences (FDA-ARGOS): Supporting development and validation of Infectious Disease Dx tests.</title>
        <authorList>
            <person name="Minogue T."/>
            <person name="Wolcott M."/>
            <person name="Wasieloski L."/>
            <person name="Aguilar W."/>
            <person name="Moore D."/>
            <person name="Jaissle J."/>
            <person name="Tallon L."/>
            <person name="Sadzewicz L."/>
            <person name="Zhao X."/>
            <person name="Boylan J."/>
            <person name="Ott S."/>
            <person name="Bowen H."/>
            <person name="Vavikolanu K."/>
            <person name="Mehta A."/>
            <person name="Aluvathingal J."/>
            <person name="Nadendla S."/>
            <person name="Yan Y."/>
            <person name="Sichtig H."/>
        </authorList>
    </citation>
    <scope>NUCLEOTIDE SEQUENCE [LARGE SCALE GENOMIC DNA]</scope>
    <source>
        <strain evidence="3 5">FDAARGOS_949</strain>
    </source>
</reference>